<dbReference type="Pfam" id="PF00355">
    <property type="entry name" value="Rieske"/>
    <property type="match status" value="1"/>
</dbReference>
<dbReference type="InterPro" id="IPR036922">
    <property type="entry name" value="Rieske_2Fe-2S_sf"/>
</dbReference>
<sequence>MEHACWSTGTNICTLLPLATAGLNEALVGRFAATVFAMATRSRPACRIALAAVTIALVTQSLDFAGFRSPARSPRTSLHAVCAQVKEPPAEGDRVVVDGSDGPIVVAKIDGKYYAVDAKCPHLNLPMKKGKIENGPDGPRLTCNFHNSQFNMKDGLCTRWVTGALGFENDFIAGVMSNVGGEKKNLQAYEVVEADDGSLSVVLPSS</sequence>
<dbReference type="PROSITE" id="PS51296">
    <property type="entry name" value="RIESKE"/>
    <property type="match status" value="1"/>
</dbReference>
<reference evidence="7 8" key="1">
    <citation type="submission" date="2016-02" db="EMBL/GenBank/DDBJ databases">
        <title>Genome analysis of coral dinoflagellate symbionts highlights evolutionary adaptations to a symbiotic lifestyle.</title>
        <authorList>
            <person name="Aranda M."/>
            <person name="Li Y."/>
            <person name="Liew Y.J."/>
            <person name="Baumgarten S."/>
            <person name="Simakov O."/>
            <person name="Wilson M."/>
            <person name="Piel J."/>
            <person name="Ashoor H."/>
            <person name="Bougouffa S."/>
            <person name="Bajic V.B."/>
            <person name="Ryu T."/>
            <person name="Ravasi T."/>
            <person name="Bayer T."/>
            <person name="Micklem G."/>
            <person name="Kim H."/>
            <person name="Bhak J."/>
            <person name="Lajeunesse T.C."/>
            <person name="Voolstra C.R."/>
        </authorList>
    </citation>
    <scope>NUCLEOTIDE SEQUENCE [LARGE SCALE GENOMIC DNA]</scope>
    <source>
        <strain evidence="7 8">CCMP2467</strain>
    </source>
</reference>
<dbReference type="InterPro" id="IPR017941">
    <property type="entry name" value="Rieske_2Fe-2S"/>
</dbReference>
<dbReference type="CDD" id="cd03467">
    <property type="entry name" value="Rieske"/>
    <property type="match status" value="1"/>
</dbReference>
<protein>
    <recommendedName>
        <fullName evidence="6">Rieske domain-containing protein</fullName>
    </recommendedName>
</protein>
<dbReference type="SUPFAM" id="SSF50022">
    <property type="entry name" value="ISP domain"/>
    <property type="match status" value="1"/>
</dbReference>
<dbReference type="PANTHER" id="PTHR21496">
    <property type="entry name" value="FERREDOXIN-RELATED"/>
    <property type="match status" value="1"/>
</dbReference>
<evidence type="ECO:0000259" key="6">
    <source>
        <dbReference type="PROSITE" id="PS51296"/>
    </source>
</evidence>
<keyword evidence="2" id="KW-0479">Metal-binding</keyword>
<dbReference type="GO" id="GO:0046872">
    <property type="term" value="F:metal ion binding"/>
    <property type="evidence" value="ECO:0007669"/>
    <property type="project" value="UniProtKB-KW"/>
</dbReference>
<name>A0A1Q9EI01_SYMMI</name>
<dbReference type="GO" id="GO:0051537">
    <property type="term" value="F:2 iron, 2 sulfur cluster binding"/>
    <property type="evidence" value="ECO:0007669"/>
    <property type="project" value="UniProtKB-KW"/>
</dbReference>
<evidence type="ECO:0000256" key="5">
    <source>
        <dbReference type="ARBA" id="ARBA00034078"/>
    </source>
</evidence>
<dbReference type="OrthoDB" id="426882at2759"/>
<dbReference type="EMBL" id="LSRX01000147">
    <property type="protein sequence ID" value="OLQ07073.1"/>
    <property type="molecule type" value="Genomic_DNA"/>
</dbReference>
<dbReference type="Proteomes" id="UP000186817">
    <property type="component" value="Unassembled WGS sequence"/>
</dbReference>
<accession>A0A1Q9EI01</accession>
<organism evidence="7 8">
    <name type="scientific">Symbiodinium microadriaticum</name>
    <name type="common">Dinoflagellate</name>
    <name type="synonym">Zooxanthella microadriatica</name>
    <dbReference type="NCBI Taxonomy" id="2951"/>
    <lineage>
        <taxon>Eukaryota</taxon>
        <taxon>Sar</taxon>
        <taxon>Alveolata</taxon>
        <taxon>Dinophyceae</taxon>
        <taxon>Suessiales</taxon>
        <taxon>Symbiodiniaceae</taxon>
        <taxon>Symbiodinium</taxon>
    </lineage>
</organism>
<evidence type="ECO:0000256" key="4">
    <source>
        <dbReference type="ARBA" id="ARBA00023014"/>
    </source>
</evidence>
<keyword evidence="4" id="KW-0411">Iron-sulfur</keyword>
<evidence type="ECO:0000256" key="3">
    <source>
        <dbReference type="ARBA" id="ARBA00023004"/>
    </source>
</evidence>
<evidence type="ECO:0000256" key="2">
    <source>
        <dbReference type="ARBA" id="ARBA00022723"/>
    </source>
</evidence>
<evidence type="ECO:0000313" key="7">
    <source>
        <dbReference type="EMBL" id="OLQ07073.1"/>
    </source>
</evidence>
<proteinExistence type="predicted"/>
<dbReference type="Gene3D" id="2.102.10.10">
    <property type="entry name" value="Rieske [2Fe-2S] iron-sulphur domain"/>
    <property type="match status" value="1"/>
</dbReference>
<keyword evidence="1" id="KW-0001">2Fe-2S</keyword>
<keyword evidence="3" id="KW-0408">Iron</keyword>
<gene>
    <name evidence="7" type="ORF">AK812_SmicGene9552</name>
</gene>
<evidence type="ECO:0000256" key="1">
    <source>
        <dbReference type="ARBA" id="ARBA00022714"/>
    </source>
</evidence>
<feature type="domain" description="Rieske" evidence="6">
    <location>
        <begin position="79"/>
        <end position="174"/>
    </location>
</feature>
<dbReference type="PANTHER" id="PTHR21496:SF0">
    <property type="entry name" value="RIESKE DOMAIN-CONTAINING PROTEIN"/>
    <property type="match status" value="1"/>
</dbReference>
<evidence type="ECO:0000313" key="8">
    <source>
        <dbReference type="Proteomes" id="UP000186817"/>
    </source>
</evidence>
<comment type="caution">
    <text evidence="7">The sequence shown here is derived from an EMBL/GenBank/DDBJ whole genome shotgun (WGS) entry which is preliminary data.</text>
</comment>
<dbReference type="AlphaFoldDB" id="A0A1Q9EI01"/>
<keyword evidence="8" id="KW-1185">Reference proteome</keyword>
<comment type="cofactor">
    <cofactor evidence="5">
        <name>[2Fe-2S] cluster</name>
        <dbReference type="ChEBI" id="CHEBI:190135"/>
    </cofactor>
</comment>